<dbReference type="FunFam" id="3.30.160.60:FF:002343">
    <property type="entry name" value="Zinc finger protein 33A"/>
    <property type="match status" value="1"/>
</dbReference>
<evidence type="ECO:0000256" key="7">
    <source>
        <dbReference type="SAM" id="MobiDB-lite"/>
    </source>
</evidence>
<keyword evidence="3 6" id="KW-0863">Zinc-finger</keyword>
<keyword evidence="2" id="KW-0677">Repeat</keyword>
<evidence type="ECO:0000313" key="9">
    <source>
        <dbReference type="Ensembl" id="ENSBOBP00000011255.1"/>
    </source>
</evidence>
<dbReference type="Gene3D" id="3.30.160.60">
    <property type="entry name" value="Classic Zinc Finger"/>
    <property type="match status" value="2"/>
</dbReference>
<dbReference type="Pfam" id="PF00096">
    <property type="entry name" value="zf-C2H2"/>
    <property type="match status" value="2"/>
</dbReference>
<keyword evidence="5" id="KW-0539">Nucleus</keyword>
<dbReference type="InterPro" id="IPR050826">
    <property type="entry name" value="Krueppel_C2H2_ZnFinger"/>
</dbReference>
<proteinExistence type="predicted"/>
<dbReference type="InterPro" id="IPR013087">
    <property type="entry name" value="Znf_C2H2_type"/>
</dbReference>
<sequence>MRGVRRRRREGRERMLQGPEEEPQSPTVDVEHDGQQQPDDTFMESGRLLCHRRTHTREKPFLCTTCGKHFSFASDLIKHQRSHTGERPYICSHCGKTFQQSYHLWRHQLAVHNGESSRTVGTCALAPPSPCPLLPYRQGTGRGWQLLQGPGCCRSAGTRRACCPSNRDRYLLCKSQSHTQR</sequence>
<evidence type="ECO:0000259" key="8">
    <source>
        <dbReference type="PROSITE" id="PS50157"/>
    </source>
</evidence>
<dbReference type="FunFam" id="3.30.160.60:FF:000202">
    <property type="entry name" value="Zinc finger protein 574"/>
    <property type="match status" value="1"/>
</dbReference>
<dbReference type="GO" id="GO:0008270">
    <property type="term" value="F:zinc ion binding"/>
    <property type="evidence" value="ECO:0007669"/>
    <property type="project" value="UniProtKB-KW"/>
</dbReference>
<feature type="region of interest" description="Disordered" evidence="7">
    <location>
        <begin position="1"/>
        <end position="40"/>
    </location>
</feature>
<dbReference type="PROSITE" id="PS00028">
    <property type="entry name" value="ZINC_FINGER_C2H2_1"/>
    <property type="match status" value="2"/>
</dbReference>
<dbReference type="SUPFAM" id="SSF57667">
    <property type="entry name" value="beta-beta-alpha zinc fingers"/>
    <property type="match status" value="1"/>
</dbReference>
<evidence type="ECO:0000256" key="3">
    <source>
        <dbReference type="ARBA" id="ARBA00022771"/>
    </source>
</evidence>
<dbReference type="SMART" id="SM00355">
    <property type="entry name" value="ZnF_C2H2"/>
    <property type="match status" value="2"/>
</dbReference>
<feature type="domain" description="C2H2-type" evidence="8">
    <location>
        <begin position="89"/>
        <end position="117"/>
    </location>
</feature>
<keyword evidence="10" id="KW-1185">Reference proteome</keyword>
<protein>
    <recommendedName>
        <fullName evidence="8">C2H2-type domain-containing protein</fullName>
    </recommendedName>
</protein>
<dbReference type="PROSITE" id="PS50157">
    <property type="entry name" value="ZINC_FINGER_C2H2_2"/>
    <property type="match status" value="2"/>
</dbReference>
<organism evidence="9 10">
    <name type="scientific">Bubo bubo</name>
    <name type="common">Eurasian eagle-owl</name>
    <name type="synonym">Strix bubo</name>
    <dbReference type="NCBI Taxonomy" id="30461"/>
    <lineage>
        <taxon>Eukaryota</taxon>
        <taxon>Metazoa</taxon>
        <taxon>Chordata</taxon>
        <taxon>Craniata</taxon>
        <taxon>Vertebrata</taxon>
        <taxon>Euteleostomi</taxon>
        <taxon>Archelosauria</taxon>
        <taxon>Archosauria</taxon>
        <taxon>Dinosauria</taxon>
        <taxon>Saurischia</taxon>
        <taxon>Theropoda</taxon>
        <taxon>Coelurosauria</taxon>
        <taxon>Aves</taxon>
        <taxon>Neognathae</taxon>
        <taxon>Neoaves</taxon>
        <taxon>Telluraves</taxon>
        <taxon>Strigiformes</taxon>
        <taxon>Strigidae</taxon>
        <taxon>Bubo</taxon>
    </lineage>
</organism>
<keyword evidence="4" id="KW-0862">Zinc</keyword>
<keyword evidence="1" id="KW-0479">Metal-binding</keyword>
<feature type="domain" description="C2H2-type" evidence="8">
    <location>
        <begin position="61"/>
        <end position="88"/>
    </location>
</feature>
<accession>A0A8C0F5X3</accession>
<dbReference type="Ensembl" id="ENSBOBT00000011533.1">
    <property type="protein sequence ID" value="ENSBOBP00000011255.1"/>
    <property type="gene ID" value="ENSBOBG00000007172.1"/>
</dbReference>
<evidence type="ECO:0000313" key="10">
    <source>
        <dbReference type="Proteomes" id="UP000694567"/>
    </source>
</evidence>
<dbReference type="Proteomes" id="UP000694567">
    <property type="component" value="Unplaced"/>
</dbReference>
<dbReference type="InterPro" id="IPR036236">
    <property type="entry name" value="Znf_C2H2_sf"/>
</dbReference>
<reference evidence="9" key="2">
    <citation type="submission" date="2025-09" db="UniProtKB">
        <authorList>
            <consortium name="Ensembl"/>
        </authorList>
    </citation>
    <scope>IDENTIFICATION</scope>
</reference>
<evidence type="ECO:0000256" key="6">
    <source>
        <dbReference type="PROSITE-ProRule" id="PRU00042"/>
    </source>
</evidence>
<evidence type="ECO:0000256" key="4">
    <source>
        <dbReference type="ARBA" id="ARBA00022833"/>
    </source>
</evidence>
<name>A0A8C0F5X3_BUBBB</name>
<reference evidence="9" key="1">
    <citation type="submission" date="2025-08" db="UniProtKB">
        <authorList>
            <consortium name="Ensembl"/>
        </authorList>
    </citation>
    <scope>IDENTIFICATION</scope>
</reference>
<dbReference type="GO" id="GO:0032502">
    <property type="term" value="P:developmental process"/>
    <property type="evidence" value="ECO:0007669"/>
    <property type="project" value="UniProtKB-ARBA"/>
</dbReference>
<evidence type="ECO:0000256" key="1">
    <source>
        <dbReference type="ARBA" id="ARBA00022723"/>
    </source>
</evidence>
<dbReference type="AlphaFoldDB" id="A0A8C0F5X3"/>
<evidence type="ECO:0000256" key="2">
    <source>
        <dbReference type="ARBA" id="ARBA00022737"/>
    </source>
</evidence>
<evidence type="ECO:0000256" key="5">
    <source>
        <dbReference type="ARBA" id="ARBA00023242"/>
    </source>
</evidence>
<dbReference type="PANTHER" id="PTHR24377">
    <property type="entry name" value="IP01015P-RELATED"/>
    <property type="match status" value="1"/>
</dbReference>